<dbReference type="EMBL" id="CAXLJM020000015">
    <property type="protein sequence ID" value="CAL8082593.1"/>
    <property type="molecule type" value="Genomic_DNA"/>
</dbReference>
<dbReference type="PANTHER" id="PTHR24058">
    <property type="entry name" value="DUAL SPECIFICITY PROTEIN KINASE"/>
    <property type="match status" value="1"/>
</dbReference>
<evidence type="ECO:0000259" key="13">
    <source>
        <dbReference type="PROSITE" id="PS50011"/>
    </source>
</evidence>
<feature type="region of interest" description="Disordered" evidence="12">
    <location>
        <begin position="180"/>
        <end position="201"/>
    </location>
</feature>
<dbReference type="PROSITE" id="PS50011">
    <property type="entry name" value="PROTEIN_KINASE_DOM"/>
    <property type="match status" value="1"/>
</dbReference>
<dbReference type="Gene3D" id="3.30.10.30">
    <property type="entry name" value="DYRK"/>
    <property type="match status" value="1"/>
</dbReference>
<evidence type="ECO:0000256" key="3">
    <source>
        <dbReference type="ARBA" id="ARBA00022527"/>
    </source>
</evidence>
<evidence type="ECO:0000313" key="14">
    <source>
        <dbReference type="EMBL" id="CAL8082593.1"/>
    </source>
</evidence>
<dbReference type="CDD" id="cd14224">
    <property type="entry name" value="PKc_DYRK2_3"/>
    <property type="match status" value="1"/>
</dbReference>
<evidence type="ECO:0000256" key="2">
    <source>
        <dbReference type="ARBA" id="ARBA00013203"/>
    </source>
</evidence>
<comment type="catalytic activity">
    <reaction evidence="8">
        <text>L-seryl-[protein] + ATP = O-phospho-L-seryl-[protein] + ADP + H(+)</text>
        <dbReference type="Rhea" id="RHEA:17989"/>
        <dbReference type="Rhea" id="RHEA-COMP:9863"/>
        <dbReference type="Rhea" id="RHEA-COMP:11604"/>
        <dbReference type="ChEBI" id="CHEBI:15378"/>
        <dbReference type="ChEBI" id="CHEBI:29999"/>
        <dbReference type="ChEBI" id="CHEBI:30616"/>
        <dbReference type="ChEBI" id="CHEBI:83421"/>
        <dbReference type="ChEBI" id="CHEBI:456216"/>
        <dbReference type="EC" id="2.7.12.1"/>
    </reaction>
</comment>
<feature type="region of interest" description="Disordered" evidence="12">
    <location>
        <begin position="113"/>
        <end position="152"/>
    </location>
</feature>
<comment type="catalytic activity">
    <reaction evidence="9">
        <text>L-threonyl-[protein] + ATP = O-phospho-L-threonyl-[protein] + ADP + H(+)</text>
        <dbReference type="Rhea" id="RHEA:46608"/>
        <dbReference type="Rhea" id="RHEA-COMP:11060"/>
        <dbReference type="Rhea" id="RHEA-COMP:11605"/>
        <dbReference type="ChEBI" id="CHEBI:15378"/>
        <dbReference type="ChEBI" id="CHEBI:30013"/>
        <dbReference type="ChEBI" id="CHEBI:30616"/>
        <dbReference type="ChEBI" id="CHEBI:61977"/>
        <dbReference type="ChEBI" id="CHEBI:456216"/>
        <dbReference type="EC" id="2.7.12.1"/>
    </reaction>
</comment>
<dbReference type="PROSITE" id="PS00108">
    <property type="entry name" value="PROTEIN_KINASE_ST"/>
    <property type="match status" value="1"/>
</dbReference>
<feature type="region of interest" description="Disordered" evidence="12">
    <location>
        <begin position="590"/>
        <end position="640"/>
    </location>
</feature>
<evidence type="ECO:0000256" key="9">
    <source>
        <dbReference type="ARBA" id="ARBA00049308"/>
    </source>
</evidence>
<sequence length="743" mass="80203">MSSGTTALISGGTGLGLHQVNGTKFGDMPLSRTRSLLNNINGTGPNSLGGDGEGAEPFLPHVISDSHSHGHNHHLPPLKGATGSIGSQSSVVSSLKPSFVGLEVGSGTLQRLNSTASEDSSSATLPTTAGSFASSTGGGSSGGGGGGLTNYSHMSVSTTQIQSQSLPPTITRPASADFTVPPTPMSHESNKMTPSRTKYKTTPVSPEQVIKLYQSRLTPFEISEIVSYPEVYFIGLGAKKRPGIVGTTNNCGYDDDQGSYIHVQHDHIGYRYEVLKVIGKGSFGQVVKAFDHKENVHVALKMVRNEKRFHRQAQEEIRILEHLRELDKDNNMNIIHMCDNFTFRNHTCITFELLSLNLYELIKKNKFQGFSLQLVRKFAHSLLQCLDALARNKIIHCDMKPENVLLKQQGRSGIKVIDFGSSCYENQRVYTYIQSRFYRAPEVILGAKYGLPIDMWSLGCILAELFTGYPLLPGEDEADQLACMIELLGMPPPKLLEVSRRAKNFISSKGYPRYCEAQSLADGTTILTGGRSRRGKLRGPPGSRDLQTALKGCEDPLFVDFIRRCLEWDPNTRLTPSAALRHPWLRRRLPRTPADKNDSASVPASGSTALRTSSKTNIHNGNNSSSTATTNGTSSGESKSELRVSCASGISSNGNCSTLTNGHVNGHGHVLTNGHSHSSSNSSAGTLSGRQQSQQQHNGEGNNNGSALTLSSANSISNGQPTSNGTLRVQSHKLPLLHTNNNS</sequence>
<keyword evidence="4" id="KW-0808">Transferase</keyword>
<dbReference type="PROSITE" id="PS00107">
    <property type="entry name" value="PROTEIN_KINASE_ATP"/>
    <property type="match status" value="1"/>
</dbReference>
<dbReference type="EC" id="2.7.12.1" evidence="2"/>
<dbReference type="InterPro" id="IPR050494">
    <property type="entry name" value="Ser_Thr_dual-spec_kinase"/>
</dbReference>
<dbReference type="InterPro" id="IPR008271">
    <property type="entry name" value="Ser/Thr_kinase_AS"/>
</dbReference>
<evidence type="ECO:0000256" key="7">
    <source>
        <dbReference type="ARBA" id="ARBA00022840"/>
    </source>
</evidence>
<gene>
    <name evidence="14" type="ORF">ODALV1_LOCUS5255</name>
</gene>
<reference evidence="14 15" key="1">
    <citation type="submission" date="2024-08" db="EMBL/GenBank/DDBJ databases">
        <authorList>
            <person name="Cucini C."/>
            <person name="Frati F."/>
        </authorList>
    </citation>
    <scope>NUCLEOTIDE SEQUENCE [LARGE SCALE GENOMIC DNA]</scope>
</reference>
<evidence type="ECO:0000256" key="10">
    <source>
        <dbReference type="ARBA" id="ARBA00051680"/>
    </source>
</evidence>
<dbReference type="Pfam" id="PF00069">
    <property type="entry name" value="Pkinase"/>
    <property type="match status" value="1"/>
</dbReference>
<dbReference type="Proteomes" id="UP001642540">
    <property type="component" value="Unassembled WGS sequence"/>
</dbReference>
<dbReference type="InterPro" id="IPR017441">
    <property type="entry name" value="Protein_kinase_ATP_BS"/>
</dbReference>
<keyword evidence="7 11" id="KW-0067">ATP-binding</keyword>
<evidence type="ECO:0000256" key="6">
    <source>
        <dbReference type="ARBA" id="ARBA00022777"/>
    </source>
</evidence>
<feature type="compositionally biased region" description="Polar residues" evidence="12">
    <location>
        <begin position="113"/>
        <end position="126"/>
    </location>
</feature>
<feature type="compositionally biased region" description="Polar residues" evidence="12">
    <location>
        <begin position="191"/>
        <end position="201"/>
    </location>
</feature>
<keyword evidence="6" id="KW-0418">Kinase</keyword>
<evidence type="ECO:0000256" key="11">
    <source>
        <dbReference type="PROSITE-ProRule" id="PRU10141"/>
    </source>
</evidence>
<feature type="domain" description="Protein kinase" evidence="13">
    <location>
        <begin position="272"/>
        <end position="585"/>
    </location>
</feature>
<name>A0ABP1Q2L8_9HEXA</name>
<proteinExistence type="inferred from homology"/>
<dbReference type="PANTHER" id="PTHR24058:SF112">
    <property type="entry name" value="DUAL SPECIFICITY TYROSINE-PHOSPHORYLATION-REGULATED KINASE 3 HOMOLOG-RELATED"/>
    <property type="match status" value="1"/>
</dbReference>
<dbReference type="InterPro" id="IPR042521">
    <property type="entry name" value="DYRK"/>
</dbReference>
<organism evidence="14 15">
    <name type="scientific">Orchesella dallaii</name>
    <dbReference type="NCBI Taxonomy" id="48710"/>
    <lineage>
        <taxon>Eukaryota</taxon>
        <taxon>Metazoa</taxon>
        <taxon>Ecdysozoa</taxon>
        <taxon>Arthropoda</taxon>
        <taxon>Hexapoda</taxon>
        <taxon>Collembola</taxon>
        <taxon>Entomobryomorpha</taxon>
        <taxon>Entomobryoidea</taxon>
        <taxon>Orchesellidae</taxon>
        <taxon>Orchesellinae</taxon>
        <taxon>Orchesella</taxon>
    </lineage>
</organism>
<dbReference type="Gene3D" id="3.30.200.20">
    <property type="entry name" value="Phosphorylase Kinase, domain 1"/>
    <property type="match status" value="1"/>
</dbReference>
<keyword evidence="5 11" id="KW-0547">Nucleotide-binding</keyword>
<keyword evidence="3" id="KW-0723">Serine/threonine-protein kinase</keyword>
<feature type="compositionally biased region" description="Polar residues" evidence="12">
    <location>
        <begin position="599"/>
        <end position="619"/>
    </location>
</feature>
<feature type="binding site" evidence="11">
    <location>
        <position position="301"/>
    </location>
    <ligand>
        <name>ATP</name>
        <dbReference type="ChEBI" id="CHEBI:30616"/>
    </ligand>
</feature>
<protein>
    <recommendedName>
        <fullName evidence="2">dual-specificity kinase</fullName>
        <ecNumber evidence="2">2.7.12.1</ecNumber>
    </recommendedName>
</protein>
<dbReference type="InterPro" id="IPR000719">
    <property type="entry name" value="Prot_kinase_dom"/>
</dbReference>
<accession>A0ABP1Q2L8</accession>
<evidence type="ECO:0000256" key="5">
    <source>
        <dbReference type="ARBA" id="ARBA00022741"/>
    </source>
</evidence>
<evidence type="ECO:0000256" key="8">
    <source>
        <dbReference type="ARBA" id="ARBA00049003"/>
    </source>
</evidence>
<evidence type="ECO:0000256" key="12">
    <source>
        <dbReference type="SAM" id="MobiDB-lite"/>
    </source>
</evidence>
<feature type="compositionally biased region" description="Polar residues" evidence="12">
    <location>
        <begin position="707"/>
        <end position="729"/>
    </location>
</feature>
<feature type="compositionally biased region" description="Low complexity" evidence="12">
    <location>
        <begin position="620"/>
        <end position="636"/>
    </location>
</feature>
<evidence type="ECO:0000313" key="15">
    <source>
        <dbReference type="Proteomes" id="UP001642540"/>
    </source>
</evidence>
<dbReference type="SMART" id="SM00220">
    <property type="entry name" value="S_TKc"/>
    <property type="match status" value="1"/>
</dbReference>
<evidence type="ECO:0000256" key="1">
    <source>
        <dbReference type="ARBA" id="ARBA00008867"/>
    </source>
</evidence>
<dbReference type="SUPFAM" id="SSF56112">
    <property type="entry name" value="Protein kinase-like (PK-like)"/>
    <property type="match status" value="1"/>
</dbReference>
<feature type="region of interest" description="Disordered" evidence="12">
    <location>
        <begin position="667"/>
        <end position="743"/>
    </location>
</feature>
<comment type="similarity">
    <text evidence="1">Belongs to the protein kinase superfamily. CMGC Ser/Thr protein kinase family. MNB/DYRK subfamily.</text>
</comment>
<dbReference type="InterPro" id="IPR011009">
    <property type="entry name" value="Kinase-like_dom_sf"/>
</dbReference>
<comment type="caution">
    <text evidence="14">The sequence shown here is derived from an EMBL/GenBank/DDBJ whole genome shotgun (WGS) entry which is preliminary data.</text>
</comment>
<dbReference type="Gene3D" id="1.10.510.10">
    <property type="entry name" value="Transferase(Phosphotransferase) domain 1"/>
    <property type="match status" value="1"/>
</dbReference>
<keyword evidence="15" id="KW-1185">Reference proteome</keyword>
<feature type="compositionally biased region" description="Low complexity" evidence="12">
    <location>
        <begin position="671"/>
        <end position="706"/>
    </location>
</feature>
<feature type="compositionally biased region" description="Gly residues" evidence="12">
    <location>
        <begin position="136"/>
        <end position="148"/>
    </location>
</feature>
<evidence type="ECO:0000256" key="4">
    <source>
        <dbReference type="ARBA" id="ARBA00022679"/>
    </source>
</evidence>
<comment type="catalytic activity">
    <reaction evidence="10">
        <text>L-tyrosyl-[protein] + ATP = O-phospho-L-tyrosyl-[protein] + ADP + H(+)</text>
        <dbReference type="Rhea" id="RHEA:10596"/>
        <dbReference type="Rhea" id="RHEA-COMP:10136"/>
        <dbReference type="Rhea" id="RHEA-COMP:20101"/>
        <dbReference type="ChEBI" id="CHEBI:15378"/>
        <dbReference type="ChEBI" id="CHEBI:30616"/>
        <dbReference type="ChEBI" id="CHEBI:46858"/>
        <dbReference type="ChEBI" id="CHEBI:61978"/>
        <dbReference type="ChEBI" id="CHEBI:456216"/>
        <dbReference type="EC" id="2.7.12.1"/>
    </reaction>
</comment>